<evidence type="ECO:0000256" key="6">
    <source>
        <dbReference type="ARBA" id="ARBA00049753"/>
    </source>
</evidence>
<comment type="similarity">
    <text evidence="2">Belongs to the bacterial solute-binding protein 1 family.</text>
</comment>
<accession>A0ABQ3GVI5</accession>
<dbReference type="Pfam" id="PF13416">
    <property type="entry name" value="SBP_bac_8"/>
    <property type="match status" value="1"/>
</dbReference>
<evidence type="ECO:0000256" key="1">
    <source>
        <dbReference type="ARBA" id="ARBA00004418"/>
    </source>
</evidence>
<gene>
    <name evidence="8" type="ORF">GCM10007350_01020</name>
</gene>
<evidence type="ECO:0000313" key="8">
    <source>
        <dbReference type="EMBL" id="GHD55402.1"/>
    </source>
</evidence>
<dbReference type="RefSeq" id="WP_189458195.1">
    <property type="nucleotide sequence ID" value="NZ_BMYO01000001.1"/>
</dbReference>
<dbReference type="PANTHER" id="PTHR43649:SF28">
    <property type="entry name" value="BINDING PROTEIN COMPONENT OF ABC SUGAR TRANSPORTER-RELATED"/>
    <property type="match status" value="1"/>
</dbReference>
<dbReference type="InterPro" id="IPR006059">
    <property type="entry name" value="SBP"/>
</dbReference>
<proteinExistence type="inferred from homology"/>
<name>A0ABQ3GVI5_9NEIS</name>
<reference evidence="9" key="1">
    <citation type="journal article" date="2019" name="Int. J. Syst. Evol. Microbiol.">
        <title>The Global Catalogue of Microorganisms (GCM) 10K type strain sequencing project: providing services to taxonomists for standard genome sequencing and annotation.</title>
        <authorList>
            <consortium name="The Broad Institute Genomics Platform"/>
            <consortium name="The Broad Institute Genome Sequencing Center for Infectious Disease"/>
            <person name="Wu L."/>
            <person name="Ma J."/>
        </authorList>
    </citation>
    <scope>NUCLEOTIDE SEQUENCE [LARGE SCALE GENOMIC DNA]</scope>
    <source>
        <strain evidence="9">KCTC 23701</strain>
    </source>
</reference>
<evidence type="ECO:0000313" key="9">
    <source>
        <dbReference type="Proteomes" id="UP000604737"/>
    </source>
</evidence>
<dbReference type="EMBL" id="BMYO01000001">
    <property type="protein sequence ID" value="GHD55402.1"/>
    <property type="molecule type" value="Genomic_DNA"/>
</dbReference>
<evidence type="ECO:0000256" key="5">
    <source>
        <dbReference type="ARBA" id="ARBA00049629"/>
    </source>
</evidence>
<dbReference type="SUPFAM" id="SSF53850">
    <property type="entry name" value="Periplasmic binding protein-like II"/>
    <property type="match status" value="1"/>
</dbReference>
<comment type="subcellular location">
    <subcellularLocation>
        <location evidence="1">Periplasm</location>
    </subcellularLocation>
</comment>
<organism evidence="8 9">
    <name type="scientific">Jeongeupia chitinilytica</name>
    <dbReference type="NCBI Taxonomy" id="1041641"/>
    <lineage>
        <taxon>Bacteria</taxon>
        <taxon>Pseudomonadati</taxon>
        <taxon>Pseudomonadota</taxon>
        <taxon>Betaproteobacteria</taxon>
        <taxon>Neisseriales</taxon>
        <taxon>Chitinibacteraceae</taxon>
        <taxon>Jeongeupia</taxon>
    </lineage>
</organism>
<sequence length="424" mass="45912">MRRFVLLAALVAAGVQAADIEVLHWWTSPGESRALQALRQHVNAAGYRWNDFGVIGGGGENALGVLRTRALSDNLPTAAAAGGAQVQEWARQDLLGDVSTVAHAQAWSTVLPPGLDAMTRIGNRYVAVPLGVARINMLWSNSAVLRRFKARPPQNWSEFFPLAEKLGRAGIVPLAVGQQNWQLATLFESIVLAEAGTDLYRQVFVTPVAGASGDPRFLRALTVFKRLKPYTNAQGPGREWNQVAADVIEGRAAMTVLGDWAKGEFSAAGKRAGRDYLCTAAPGTAAAFSVDADMLVLFRQSTAAQQQAQLDLARIAMSRETQEAFNFYKGNIPARTDVALDRYDECARLSARAFADSRRRNTLVPSWAHNMVLPDATRTAVFDVIGHFWRSPSMSAAQAARLIEAAIASADTPQHPAAPLERRG</sequence>
<evidence type="ECO:0000256" key="7">
    <source>
        <dbReference type="SAM" id="SignalP"/>
    </source>
</evidence>
<protein>
    <recommendedName>
        <fullName evidence="6">Probable sugar-binding periplasmic protein</fullName>
    </recommendedName>
</protein>
<dbReference type="InterPro" id="IPR050490">
    <property type="entry name" value="Bact_solute-bd_prot1"/>
</dbReference>
<keyword evidence="9" id="KW-1185">Reference proteome</keyword>
<keyword evidence="4 7" id="KW-0732">Signal</keyword>
<dbReference type="PANTHER" id="PTHR43649">
    <property type="entry name" value="ARABINOSE-BINDING PROTEIN-RELATED"/>
    <property type="match status" value="1"/>
</dbReference>
<keyword evidence="3" id="KW-0813">Transport</keyword>
<dbReference type="Proteomes" id="UP000604737">
    <property type="component" value="Unassembled WGS sequence"/>
</dbReference>
<comment type="function">
    <text evidence="5">Part of a binding-protein-dependent transport system for a sugar.</text>
</comment>
<feature type="signal peptide" evidence="7">
    <location>
        <begin position="1"/>
        <end position="17"/>
    </location>
</feature>
<dbReference type="Gene3D" id="3.40.190.10">
    <property type="entry name" value="Periplasmic binding protein-like II"/>
    <property type="match status" value="2"/>
</dbReference>
<comment type="caution">
    <text evidence="8">The sequence shown here is derived from an EMBL/GenBank/DDBJ whole genome shotgun (WGS) entry which is preliminary data.</text>
</comment>
<feature type="chain" id="PRO_5046101486" description="Probable sugar-binding periplasmic protein" evidence="7">
    <location>
        <begin position="18"/>
        <end position="424"/>
    </location>
</feature>
<evidence type="ECO:0000256" key="3">
    <source>
        <dbReference type="ARBA" id="ARBA00022448"/>
    </source>
</evidence>
<evidence type="ECO:0000256" key="2">
    <source>
        <dbReference type="ARBA" id="ARBA00008520"/>
    </source>
</evidence>
<evidence type="ECO:0000256" key="4">
    <source>
        <dbReference type="ARBA" id="ARBA00022729"/>
    </source>
</evidence>